<dbReference type="CDD" id="cd00093">
    <property type="entry name" value="HTH_XRE"/>
    <property type="match status" value="1"/>
</dbReference>
<dbReference type="InterPro" id="IPR010982">
    <property type="entry name" value="Lambda_DNA-bd_dom_sf"/>
</dbReference>
<comment type="caution">
    <text evidence="2">The sequence shown here is derived from an EMBL/GenBank/DDBJ whole genome shotgun (WGS) entry which is preliminary data.</text>
</comment>
<protein>
    <submittedName>
        <fullName evidence="2">Transcriptional regulator with XRE-family HTH domain</fullName>
    </submittedName>
</protein>
<dbReference type="RefSeq" id="WP_183212684.1">
    <property type="nucleotide sequence ID" value="NZ_JACHOR010000002.1"/>
</dbReference>
<evidence type="ECO:0000313" key="3">
    <source>
        <dbReference type="Proteomes" id="UP000545037"/>
    </source>
</evidence>
<sequence>MSGAPANAPRDGALLSEALRQVRRHRGLTAAETASRMHIAKRTYERFEAGRTRLNMDHIARFARATNCDPNAILMAVVIGAPDFARRCCDNRMATILTIALQKFDARVGDRVSDLHIHALISAVTDMFDGLEATLARDEAAAWLKAGTEDLTAKRPKPGR</sequence>
<dbReference type="InterPro" id="IPR001387">
    <property type="entry name" value="Cro/C1-type_HTH"/>
</dbReference>
<dbReference type="Proteomes" id="UP000545037">
    <property type="component" value="Unassembled WGS sequence"/>
</dbReference>
<dbReference type="Gene3D" id="1.10.260.40">
    <property type="entry name" value="lambda repressor-like DNA-binding domains"/>
    <property type="match status" value="1"/>
</dbReference>
<dbReference type="SUPFAM" id="SSF47413">
    <property type="entry name" value="lambda repressor-like DNA-binding domains"/>
    <property type="match status" value="1"/>
</dbReference>
<evidence type="ECO:0000313" key="2">
    <source>
        <dbReference type="EMBL" id="MBB5745717.1"/>
    </source>
</evidence>
<dbReference type="PROSITE" id="PS50943">
    <property type="entry name" value="HTH_CROC1"/>
    <property type="match status" value="1"/>
</dbReference>
<dbReference type="GO" id="GO:0003677">
    <property type="term" value="F:DNA binding"/>
    <property type="evidence" value="ECO:0007669"/>
    <property type="project" value="InterPro"/>
</dbReference>
<keyword evidence="3" id="KW-1185">Reference proteome</keyword>
<gene>
    <name evidence="2" type="ORF">GGR13_001301</name>
</gene>
<dbReference type="EMBL" id="JACHOR010000002">
    <property type="protein sequence ID" value="MBB5745717.1"/>
    <property type="molecule type" value="Genomic_DNA"/>
</dbReference>
<reference evidence="2 3" key="1">
    <citation type="submission" date="2020-08" db="EMBL/GenBank/DDBJ databases">
        <title>Genomic Encyclopedia of Type Strains, Phase IV (KMG-IV): sequencing the most valuable type-strain genomes for metagenomic binning, comparative biology and taxonomic classification.</title>
        <authorList>
            <person name="Goeker M."/>
        </authorList>
    </citation>
    <scope>NUCLEOTIDE SEQUENCE [LARGE SCALE GENOMIC DNA]</scope>
    <source>
        <strain evidence="2 3">DSM 4737</strain>
    </source>
</reference>
<dbReference type="AlphaFoldDB" id="A0A7W9CHH6"/>
<evidence type="ECO:0000259" key="1">
    <source>
        <dbReference type="PROSITE" id="PS50943"/>
    </source>
</evidence>
<dbReference type="SMART" id="SM00530">
    <property type="entry name" value="HTH_XRE"/>
    <property type="match status" value="1"/>
</dbReference>
<accession>A0A7W9CHH6</accession>
<dbReference type="Pfam" id="PF13560">
    <property type="entry name" value="HTH_31"/>
    <property type="match status" value="1"/>
</dbReference>
<proteinExistence type="predicted"/>
<name>A0A7W9CHH6_9CAUL</name>
<organism evidence="2 3">
    <name type="scientific">Brevundimonas variabilis</name>
    <dbReference type="NCBI Taxonomy" id="74312"/>
    <lineage>
        <taxon>Bacteria</taxon>
        <taxon>Pseudomonadati</taxon>
        <taxon>Pseudomonadota</taxon>
        <taxon>Alphaproteobacteria</taxon>
        <taxon>Caulobacterales</taxon>
        <taxon>Caulobacteraceae</taxon>
        <taxon>Brevundimonas</taxon>
    </lineage>
</organism>
<feature type="domain" description="HTH cro/C1-type" evidence="1">
    <location>
        <begin position="19"/>
        <end position="73"/>
    </location>
</feature>